<feature type="compositionally biased region" description="Polar residues" evidence="1">
    <location>
        <begin position="61"/>
        <end position="77"/>
    </location>
</feature>
<feature type="region of interest" description="Disordered" evidence="1">
    <location>
        <begin position="1"/>
        <end position="23"/>
    </location>
</feature>
<name>A0A6N2NKE5_SALVM</name>
<accession>A0A6N2NKE5</accession>
<feature type="region of interest" description="Disordered" evidence="1">
    <location>
        <begin position="61"/>
        <end position="84"/>
    </location>
</feature>
<sequence>MSDPNKGHGHGHGHPSTSFAGLPPPRWGIKWKIIVEALQFYPSCSSSSEKKQLEQFDLELSSSTGDTMPGTITSHAGSSFLEAL</sequence>
<dbReference type="EMBL" id="CAADRP010002229">
    <property type="protein sequence ID" value="VFU63837.1"/>
    <property type="molecule type" value="Genomic_DNA"/>
</dbReference>
<evidence type="ECO:0000256" key="1">
    <source>
        <dbReference type="SAM" id="MobiDB-lite"/>
    </source>
</evidence>
<protein>
    <submittedName>
        <fullName evidence="2">Uncharacterized protein</fullName>
    </submittedName>
</protein>
<organism evidence="2">
    <name type="scientific">Salix viminalis</name>
    <name type="common">Common osier</name>
    <name type="synonym">Basket willow</name>
    <dbReference type="NCBI Taxonomy" id="40686"/>
    <lineage>
        <taxon>Eukaryota</taxon>
        <taxon>Viridiplantae</taxon>
        <taxon>Streptophyta</taxon>
        <taxon>Embryophyta</taxon>
        <taxon>Tracheophyta</taxon>
        <taxon>Spermatophyta</taxon>
        <taxon>Magnoliopsida</taxon>
        <taxon>eudicotyledons</taxon>
        <taxon>Gunneridae</taxon>
        <taxon>Pentapetalae</taxon>
        <taxon>rosids</taxon>
        <taxon>fabids</taxon>
        <taxon>Malpighiales</taxon>
        <taxon>Salicaceae</taxon>
        <taxon>Saliceae</taxon>
        <taxon>Salix</taxon>
    </lineage>
</organism>
<dbReference type="AlphaFoldDB" id="A0A6N2NKE5"/>
<evidence type="ECO:0000313" key="2">
    <source>
        <dbReference type="EMBL" id="VFU63837.1"/>
    </source>
</evidence>
<proteinExistence type="predicted"/>
<gene>
    <name evidence="2" type="ORF">SVIM_LOCUS487102</name>
</gene>
<reference evidence="2" key="1">
    <citation type="submission" date="2019-03" db="EMBL/GenBank/DDBJ databases">
        <authorList>
            <person name="Mank J."/>
            <person name="Almeida P."/>
        </authorList>
    </citation>
    <scope>NUCLEOTIDE SEQUENCE</scope>
    <source>
        <strain evidence="2">78183</strain>
    </source>
</reference>